<evidence type="ECO:0000259" key="4">
    <source>
        <dbReference type="PROSITE" id="PS50961"/>
    </source>
</evidence>
<dbReference type="Proteomes" id="UP000245591">
    <property type="component" value="Unassembled WGS sequence"/>
</dbReference>
<keyword evidence="6" id="KW-1185">Reference proteome</keyword>
<dbReference type="Gene3D" id="1.10.10.10">
    <property type="entry name" value="Winged helix-like DNA-binding domain superfamily/Winged helix DNA-binding domain"/>
    <property type="match status" value="1"/>
</dbReference>
<gene>
    <name evidence="5" type="ORF">BB558_004727</name>
</gene>
<feature type="region of interest" description="Disordered" evidence="3">
    <location>
        <begin position="287"/>
        <end position="308"/>
    </location>
</feature>
<dbReference type="InterPro" id="IPR036390">
    <property type="entry name" value="WH_DNA-bd_sf"/>
</dbReference>
<evidence type="ECO:0000256" key="3">
    <source>
        <dbReference type="SAM" id="MobiDB-lite"/>
    </source>
</evidence>
<protein>
    <recommendedName>
        <fullName evidence="4">HTH La-type RNA-binding domain-containing protein</fullName>
    </recommendedName>
</protein>
<dbReference type="Pfam" id="PF05383">
    <property type="entry name" value="La"/>
    <property type="match status" value="1"/>
</dbReference>
<dbReference type="PROSITE" id="PS50961">
    <property type="entry name" value="HTH_LA"/>
    <property type="match status" value="1"/>
</dbReference>
<dbReference type="GO" id="GO:0003723">
    <property type="term" value="F:RNA binding"/>
    <property type="evidence" value="ECO:0007669"/>
    <property type="project" value="UniProtKB-UniRule"/>
</dbReference>
<dbReference type="InterPro" id="IPR006630">
    <property type="entry name" value="La_HTH"/>
</dbReference>
<organism evidence="5 6">
    <name type="scientific">Smittium angustum</name>
    <dbReference type="NCBI Taxonomy" id="133377"/>
    <lineage>
        <taxon>Eukaryota</taxon>
        <taxon>Fungi</taxon>
        <taxon>Fungi incertae sedis</taxon>
        <taxon>Zoopagomycota</taxon>
        <taxon>Kickxellomycotina</taxon>
        <taxon>Harpellomycetes</taxon>
        <taxon>Harpellales</taxon>
        <taxon>Legeriomycetaceae</taxon>
        <taxon>Smittium</taxon>
    </lineage>
</organism>
<dbReference type="Pfam" id="PF08777">
    <property type="entry name" value="RRM_3"/>
    <property type="match status" value="1"/>
</dbReference>
<dbReference type="EMBL" id="MBFU01000453">
    <property type="protein sequence ID" value="PVZ99265.1"/>
    <property type="molecule type" value="Genomic_DNA"/>
</dbReference>
<name>A0A2U1J2G1_SMIAN</name>
<dbReference type="InterPro" id="IPR036388">
    <property type="entry name" value="WH-like_DNA-bd_sf"/>
</dbReference>
<dbReference type="SUPFAM" id="SSF46785">
    <property type="entry name" value="Winged helix' DNA-binding domain"/>
    <property type="match status" value="1"/>
</dbReference>
<evidence type="ECO:0000313" key="6">
    <source>
        <dbReference type="Proteomes" id="UP000245591"/>
    </source>
</evidence>
<dbReference type="InterPro" id="IPR014886">
    <property type="entry name" value="La_xRRM"/>
</dbReference>
<reference evidence="5 6" key="1">
    <citation type="journal article" date="2018" name="MBio">
        <title>Comparative Genomics Reveals the Core Gene Toolbox for the Fungus-Insect Symbiosis.</title>
        <authorList>
            <person name="Wang Y."/>
            <person name="Stata M."/>
            <person name="Wang W."/>
            <person name="Stajich J.E."/>
            <person name="White M.M."/>
            <person name="Moncalvo J.M."/>
        </authorList>
    </citation>
    <scope>NUCLEOTIDE SEQUENCE [LARGE SCALE GENOMIC DNA]</scope>
    <source>
        <strain evidence="5 6">AUS-126-30</strain>
    </source>
</reference>
<comment type="caution">
    <text evidence="5">The sequence shown here is derived from an EMBL/GenBank/DDBJ whole genome shotgun (WGS) entry which is preliminary data.</text>
</comment>
<sequence length="308" mass="35793">MTSDQTPKDNVWSQVLHYFSDQNLNWDLFMNKLLLQNNGWFSIQTLSTFNRLKHLLALQAPQENPSQIDYPQQLLQIINQNIANQTFLEFDPEKLALRRTVPYEPSDDWFQKTIHIKFLDKKDIDFSSPFSENLKAFCSEFGTVTLIRSRKFPPRFGSKKSPPKLKGNFLVEYLTLEQAQSALDQLLKAPSFNDLKEGFLLGFNLKTPCSNFATVKKAFIQFGKVKFVELPSETSSGIVRFREPIAQTVLEQVNEKESKSFNFEDLEISVLKLTPEQEAQYFEKLDSLDLPKRKSTQNHTERNKRPRN</sequence>
<feature type="domain" description="HTH La-type RNA-binding" evidence="4">
    <location>
        <begin position="1"/>
        <end position="108"/>
    </location>
</feature>
<evidence type="ECO:0000313" key="5">
    <source>
        <dbReference type="EMBL" id="PVZ99265.1"/>
    </source>
</evidence>
<dbReference type="Gene3D" id="3.30.70.330">
    <property type="match status" value="1"/>
</dbReference>
<keyword evidence="1 2" id="KW-0694">RNA-binding</keyword>
<proteinExistence type="predicted"/>
<evidence type="ECO:0000256" key="2">
    <source>
        <dbReference type="PROSITE-ProRule" id="PRU00332"/>
    </source>
</evidence>
<dbReference type="InterPro" id="IPR012677">
    <property type="entry name" value="Nucleotide-bd_a/b_plait_sf"/>
</dbReference>
<accession>A0A2U1J2G1</accession>
<dbReference type="SMART" id="SM00715">
    <property type="entry name" value="LA"/>
    <property type="match status" value="1"/>
</dbReference>
<feature type="compositionally biased region" description="Basic and acidic residues" evidence="3">
    <location>
        <begin position="299"/>
        <end position="308"/>
    </location>
</feature>
<dbReference type="AlphaFoldDB" id="A0A2U1J2G1"/>
<evidence type="ECO:0000256" key="1">
    <source>
        <dbReference type="ARBA" id="ARBA00022884"/>
    </source>
</evidence>